<reference evidence="2" key="1">
    <citation type="journal article" date="2020" name="Phytopathology">
        <title>Genome Sequence Resources of Colletotrichum truncatum, C. plurivorum, C. musicola, and C. sojae: Four Species Pathogenic to Soybean (Glycine max).</title>
        <authorList>
            <person name="Rogerio F."/>
            <person name="Boufleur T.R."/>
            <person name="Ciampi-Guillardi M."/>
            <person name="Sukno S.A."/>
            <person name="Thon M.R."/>
            <person name="Massola Junior N.S."/>
            <person name="Baroncelli R."/>
        </authorList>
    </citation>
    <scope>NUCLEOTIDE SEQUENCE</scope>
    <source>
        <strain evidence="2">LFN0074</strain>
    </source>
</reference>
<dbReference type="EMBL" id="WIGM01000042">
    <property type="protein sequence ID" value="KAF6843388.1"/>
    <property type="molecule type" value="Genomic_DNA"/>
</dbReference>
<feature type="region of interest" description="Disordered" evidence="1">
    <location>
        <begin position="1"/>
        <end position="55"/>
    </location>
</feature>
<evidence type="ECO:0000313" key="2">
    <source>
        <dbReference type="EMBL" id="KAF6843388.1"/>
    </source>
</evidence>
<proteinExistence type="predicted"/>
<feature type="compositionally biased region" description="Basic and acidic residues" evidence="1">
    <location>
        <begin position="153"/>
        <end position="172"/>
    </location>
</feature>
<evidence type="ECO:0000313" key="3">
    <source>
        <dbReference type="Proteomes" id="UP000639643"/>
    </source>
</evidence>
<sequence length="242" mass="27421">MFRRRLPASSSRRAVPVVSHREEQHFSSKARGPDTPDSTDWRRDHEPTGAPPDARGALRTRRQRLASFDRQRWPDSTKQVGELLGVLRRPLGLAVEEVLSRLTWVLFTSTDALRDQTTGSLFDSNCGREACLHEVRTKSFLRRRRSRGSFSGRVDDLSCARQQQEPERDPSNREPTGPFCGSVPGKIKGKKARGWVQVDRRGRPSTSRLWPWGLSLRRFDFVLPLSHITGASAWTSAPAQLL</sequence>
<dbReference type="AlphaFoldDB" id="A0A8H6U7E2"/>
<name>A0A8H6U7E2_9PEZI</name>
<evidence type="ECO:0000256" key="1">
    <source>
        <dbReference type="SAM" id="MobiDB-lite"/>
    </source>
</evidence>
<accession>A0A8H6U7E2</accession>
<comment type="caution">
    <text evidence="2">The sequence shown here is derived from an EMBL/GenBank/DDBJ whole genome shotgun (WGS) entry which is preliminary data.</text>
</comment>
<feature type="region of interest" description="Disordered" evidence="1">
    <location>
        <begin position="150"/>
        <end position="183"/>
    </location>
</feature>
<protein>
    <submittedName>
        <fullName evidence="2">Uncharacterized protein</fullName>
    </submittedName>
</protein>
<organism evidence="2 3">
    <name type="scientific">Colletotrichum musicola</name>
    <dbReference type="NCBI Taxonomy" id="2175873"/>
    <lineage>
        <taxon>Eukaryota</taxon>
        <taxon>Fungi</taxon>
        <taxon>Dikarya</taxon>
        <taxon>Ascomycota</taxon>
        <taxon>Pezizomycotina</taxon>
        <taxon>Sordariomycetes</taxon>
        <taxon>Hypocreomycetidae</taxon>
        <taxon>Glomerellales</taxon>
        <taxon>Glomerellaceae</taxon>
        <taxon>Colletotrichum</taxon>
        <taxon>Colletotrichum orchidearum species complex</taxon>
    </lineage>
</organism>
<feature type="compositionally biased region" description="Basic and acidic residues" evidence="1">
    <location>
        <begin position="19"/>
        <end position="47"/>
    </location>
</feature>
<feature type="compositionally biased region" description="Low complexity" evidence="1">
    <location>
        <begin position="7"/>
        <end position="18"/>
    </location>
</feature>
<gene>
    <name evidence="2" type="ORF">CMUS01_02132</name>
</gene>
<keyword evidence="3" id="KW-1185">Reference proteome</keyword>
<dbReference type="Proteomes" id="UP000639643">
    <property type="component" value="Unassembled WGS sequence"/>
</dbReference>